<comment type="catalytic activity">
    <reaction evidence="10">
        <text>a (3R)-hydroxyacyl-[ACP] + L-ornithine = a lyso-ornithine lipid + holo-[ACP] + H(+)</text>
        <dbReference type="Rhea" id="RHEA:20633"/>
        <dbReference type="Rhea" id="RHEA-COMP:9685"/>
        <dbReference type="Rhea" id="RHEA-COMP:9945"/>
        <dbReference type="ChEBI" id="CHEBI:15378"/>
        <dbReference type="ChEBI" id="CHEBI:46911"/>
        <dbReference type="ChEBI" id="CHEBI:64479"/>
        <dbReference type="ChEBI" id="CHEBI:78827"/>
        <dbReference type="ChEBI" id="CHEBI:138482"/>
        <dbReference type="EC" id="2.3.2.30"/>
    </reaction>
    <physiologicalReaction direction="left-to-right" evidence="10">
        <dbReference type="Rhea" id="RHEA:20634"/>
    </physiologicalReaction>
</comment>
<name>A0AA86MHX8_9BURK</name>
<dbReference type="InterPro" id="IPR016181">
    <property type="entry name" value="Acyl_CoA_acyltransferase"/>
</dbReference>
<evidence type="ECO:0000256" key="4">
    <source>
        <dbReference type="ARBA" id="ARBA00023098"/>
    </source>
</evidence>
<evidence type="ECO:0000256" key="5">
    <source>
        <dbReference type="ARBA" id="ARBA00023315"/>
    </source>
</evidence>
<dbReference type="KEGG" id="lto:RGQ30_11030"/>
<evidence type="ECO:0000313" key="12">
    <source>
        <dbReference type="Proteomes" id="UP001329151"/>
    </source>
</evidence>
<gene>
    <name evidence="11" type="ORF">RGQ30_11030</name>
</gene>
<dbReference type="PANTHER" id="PTHR37323">
    <property type="entry name" value="GCN5-RELATED N-ACETYLTRANSFERASE"/>
    <property type="match status" value="1"/>
</dbReference>
<evidence type="ECO:0000313" key="11">
    <source>
        <dbReference type="EMBL" id="BET25602.1"/>
    </source>
</evidence>
<keyword evidence="4" id="KW-0443">Lipid metabolism</keyword>
<evidence type="ECO:0000256" key="8">
    <source>
        <dbReference type="ARBA" id="ARBA00039866"/>
    </source>
</evidence>
<keyword evidence="12" id="KW-1185">Reference proteome</keyword>
<keyword evidence="5" id="KW-0012">Acyltransferase</keyword>
<evidence type="ECO:0000256" key="3">
    <source>
        <dbReference type="ARBA" id="ARBA00022679"/>
    </source>
</evidence>
<dbReference type="SUPFAM" id="SSF55729">
    <property type="entry name" value="Acyl-CoA N-acyltransferases (Nat)"/>
    <property type="match status" value="1"/>
</dbReference>
<dbReference type="Pfam" id="PF13444">
    <property type="entry name" value="Acetyltransf_5"/>
    <property type="match status" value="1"/>
</dbReference>
<comment type="similarity">
    <text evidence="6">Belongs to the acetyltransferase family. OlsB subfamily.</text>
</comment>
<evidence type="ECO:0000256" key="10">
    <source>
        <dbReference type="ARBA" id="ARBA00047785"/>
    </source>
</evidence>
<dbReference type="AlphaFoldDB" id="A0AA86MHX8"/>
<organism evidence="11 12">
    <name type="scientific">Limnobacter thiooxidans</name>
    <dbReference type="NCBI Taxonomy" id="131080"/>
    <lineage>
        <taxon>Bacteria</taxon>
        <taxon>Pseudomonadati</taxon>
        <taxon>Pseudomonadota</taxon>
        <taxon>Betaproteobacteria</taxon>
        <taxon>Burkholderiales</taxon>
        <taxon>Burkholderiaceae</taxon>
        <taxon>Limnobacter</taxon>
    </lineage>
</organism>
<dbReference type="EC" id="2.3.2.30" evidence="7"/>
<dbReference type="Gene3D" id="3.40.630.30">
    <property type="match status" value="1"/>
</dbReference>
<comment type="function">
    <text evidence="9">Catalyzes the first step in the biosynthesis of ornithine lipids, which are phosphorus-free membrane lipids. Catalyzes the 3-hydroxyacyl-acyl carrier protein-dependent acylation of ornithine to form lyso-ornithine lipid (LOL).</text>
</comment>
<dbReference type="PANTHER" id="PTHR37323:SF1">
    <property type="entry name" value="L-ORNITHINE N(ALPHA)-ACYLTRANSFERASE"/>
    <property type="match status" value="1"/>
</dbReference>
<comment type="pathway">
    <text evidence="1">Lipid metabolism.</text>
</comment>
<dbReference type="Proteomes" id="UP001329151">
    <property type="component" value="Chromosome"/>
</dbReference>
<sequence>MDAIKHELSKQDALRNAVYLSSPARAQGPSLEVCLAKTAAEVLEAQKLRFNIFSEEYGADLGTNGIDHDVFDAYCDHLLVRNSQTGEVVGTYRILAPENAARLKCWYSETEFFMNRIERLRKSTVEVGRSCVHPEYRNGAAIMLLWSGIAQYMKHGGYKHLIGCASVSLRDGGHQAASLFKQLEPHLAEASCQVFPKNRLPVERLRCDVEIEPPPLVKGYLRLGAVVCGEPAWDPDFNTADFMMLLSIDRMSPRYARHFGFI</sequence>
<dbReference type="GO" id="GO:0006629">
    <property type="term" value="P:lipid metabolic process"/>
    <property type="evidence" value="ECO:0007669"/>
    <property type="project" value="UniProtKB-KW"/>
</dbReference>
<evidence type="ECO:0000256" key="9">
    <source>
        <dbReference type="ARBA" id="ARBA00045724"/>
    </source>
</evidence>
<proteinExistence type="inferred from homology"/>
<accession>A0AA86MHX8</accession>
<dbReference type="EMBL" id="AP028947">
    <property type="protein sequence ID" value="BET25602.1"/>
    <property type="molecule type" value="Genomic_DNA"/>
</dbReference>
<keyword evidence="3" id="KW-0808">Transferase</keyword>
<protein>
    <recommendedName>
        <fullName evidence="8">L-ornithine N(alpha)-acyltransferase</fullName>
        <ecNumber evidence="7">2.3.2.30</ecNumber>
    </recommendedName>
</protein>
<evidence type="ECO:0000256" key="7">
    <source>
        <dbReference type="ARBA" id="ARBA00039058"/>
    </source>
</evidence>
<evidence type="ECO:0000256" key="2">
    <source>
        <dbReference type="ARBA" id="ARBA00022516"/>
    </source>
</evidence>
<evidence type="ECO:0000256" key="6">
    <source>
        <dbReference type="ARBA" id="ARBA00038095"/>
    </source>
</evidence>
<dbReference type="RefSeq" id="WP_130556862.1">
    <property type="nucleotide sequence ID" value="NZ_AP028947.1"/>
</dbReference>
<dbReference type="InterPro" id="IPR052351">
    <property type="entry name" value="Ornithine_N-alpha-AT"/>
</dbReference>
<dbReference type="GO" id="GO:0043810">
    <property type="term" value="F:ornithine-acyl [acyl carrier protein] N-acyltransferase activity"/>
    <property type="evidence" value="ECO:0007669"/>
    <property type="project" value="UniProtKB-EC"/>
</dbReference>
<reference evidence="11 12" key="1">
    <citation type="submission" date="2023-10" db="EMBL/GenBank/DDBJ databases">
        <title>Complete Genome Sequence of Limnobacter thiooxidans CS-K2T, Isolated from freshwater lake sediments in Bavaria, Germany.</title>
        <authorList>
            <person name="Naruki M."/>
            <person name="Watanabe A."/>
            <person name="Warashina T."/>
            <person name="Morita T."/>
            <person name="Arakawa K."/>
        </authorList>
    </citation>
    <scope>NUCLEOTIDE SEQUENCE [LARGE SCALE GENOMIC DNA]</scope>
    <source>
        <strain evidence="11 12">CS-K2</strain>
    </source>
</reference>
<evidence type="ECO:0000256" key="1">
    <source>
        <dbReference type="ARBA" id="ARBA00005189"/>
    </source>
</evidence>
<keyword evidence="2" id="KW-0444">Lipid biosynthesis</keyword>